<accession>A0A916N8N9</accession>
<dbReference type="SUPFAM" id="SSF69118">
    <property type="entry name" value="AhpD-like"/>
    <property type="match status" value="1"/>
</dbReference>
<dbReference type="AlphaFoldDB" id="A0A916N8N9"/>
<name>A0A916N8N9_9PROT</name>
<dbReference type="Gene3D" id="1.20.1290.10">
    <property type="entry name" value="AhpD-like"/>
    <property type="match status" value="1"/>
</dbReference>
<protein>
    <recommendedName>
        <fullName evidence="1">Carboxymuconolactone decarboxylase-like domain-containing protein</fullName>
    </recommendedName>
</protein>
<evidence type="ECO:0000259" key="1">
    <source>
        <dbReference type="Pfam" id="PF02627"/>
    </source>
</evidence>
<dbReference type="RefSeq" id="WP_220634850.1">
    <property type="nucleotide sequence ID" value="NZ_CAJQUM010000001.1"/>
</dbReference>
<reference evidence="2" key="1">
    <citation type="submission" date="2021-04" db="EMBL/GenBank/DDBJ databases">
        <authorList>
            <person name="Hornung B."/>
        </authorList>
    </citation>
    <scope>NUCLEOTIDE SEQUENCE</scope>
    <source>
        <strain evidence="2">G5G6</strain>
    </source>
</reference>
<evidence type="ECO:0000313" key="2">
    <source>
        <dbReference type="EMBL" id="CAG4882818.1"/>
    </source>
</evidence>
<evidence type="ECO:0000313" key="3">
    <source>
        <dbReference type="Proteomes" id="UP000742786"/>
    </source>
</evidence>
<proteinExistence type="predicted"/>
<keyword evidence="3" id="KW-1185">Reference proteome</keyword>
<gene>
    <name evidence="2" type="ORF">GTOL_10700</name>
</gene>
<dbReference type="PANTHER" id="PTHR33930:SF2">
    <property type="entry name" value="BLR3452 PROTEIN"/>
    <property type="match status" value="1"/>
</dbReference>
<dbReference type="Pfam" id="PF02627">
    <property type="entry name" value="CMD"/>
    <property type="match status" value="1"/>
</dbReference>
<dbReference type="EMBL" id="CAJQUM010000001">
    <property type="protein sequence ID" value="CAG4882818.1"/>
    <property type="molecule type" value="Genomic_DNA"/>
</dbReference>
<dbReference type="InterPro" id="IPR029032">
    <property type="entry name" value="AhpD-like"/>
</dbReference>
<dbReference type="InterPro" id="IPR003779">
    <property type="entry name" value="CMD-like"/>
</dbReference>
<sequence length="145" mass="16025">MVTMKKAKTGQEMLDSWQELVGNGEIDDIKRVFQVFAEKMPTLLEHYTQTPLIESIERGTLDPKTRELVILGILAAMQCGPGLIFHIQGAVHAGATVEEIMEVMFLSAYQHGKVQVAALGQSVEEGLRRAEKMQAKAKKSGKKSK</sequence>
<dbReference type="Proteomes" id="UP000742786">
    <property type="component" value="Unassembled WGS sequence"/>
</dbReference>
<dbReference type="GO" id="GO:0051920">
    <property type="term" value="F:peroxiredoxin activity"/>
    <property type="evidence" value="ECO:0007669"/>
    <property type="project" value="InterPro"/>
</dbReference>
<dbReference type="PANTHER" id="PTHR33930">
    <property type="entry name" value="ALKYL HYDROPEROXIDE REDUCTASE AHPD"/>
    <property type="match status" value="1"/>
</dbReference>
<feature type="domain" description="Carboxymuconolactone decarboxylase-like" evidence="1">
    <location>
        <begin position="57"/>
        <end position="113"/>
    </location>
</feature>
<organism evidence="2 3">
    <name type="scientific">Georgfuchsia toluolica</name>
    <dbReference type="NCBI Taxonomy" id="424218"/>
    <lineage>
        <taxon>Bacteria</taxon>
        <taxon>Pseudomonadati</taxon>
        <taxon>Pseudomonadota</taxon>
        <taxon>Betaproteobacteria</taxon>
        <taxon>Nitrosomonadales</taxon>
        <taxon>Sterolibacteriaceae</taxon>
        <taxon>Georgfuchsia</taxon>
    </lineage>
</organism>
<comment type="caution">
    <text evidence="2">The sequence shown here is derived from an EMBL/GenBank/DDBJ whole genome shotgun (WGS) entry which is preliminary data.</text>
</comment>